<proteinExistence type="predicted"/>
<dbReference type="InterPro" id="IPR009057">
    <property type="entry name" value="Homeodomain-like_sf"/>
</dbReference>
<dbReference type="AlphaFoldDB" id="A0A1Y2IQ65"/>
<evidence type="ECO:0000256" key="7">
    <source>
        <dbReference type="SAM" id="MobiDB-lite"/>
    </source>
</evidence>
<accession>A0A1Y2IQ65</accession>
<evidence type="ECO:0000313" key="9">
    <source>
        <dbReference type="EMBL" id="OSD03248.1"/>
    </source>
</evidence>
<dbReference type="SMART" id="SM00389">
    <property type="entry name" value="HOX"/>
    <property type="match status" value="1"/>
</dbReference>
<gene>
    <name evidence="9" type="primary">a2-1</name>
    <name evidence="9" type="ORF">PYCCODRAFT_1467109</name>
</gene>
<evidence type="ECO:0000313" key="10">
    <source>
        <dbReference type="Proteomes" id="UP000193067"/>
    </source>
</evidence>
<dbReference type="GO" id="GO:0003677">
    <property type="term" value="F:DNA binding"/>
    <property type="evidence" value="ECO:0007669"/>
    <property type="project" value="UniProtKB-UniRule"/>
</dbReference>
<dbReference type="GO" id="GO:0005634">
    <property type="term" value="C:nucleus"/>
    <property type="evidence" value="ECO:0007669"/>
    <property type="project" value="UniProtKB-SubCell"/>
</dbReference>
<keyword evidence="10" id="KW-1185">Reference proteome</keyword>
<dbReference type="Pfam" id="PF00046">
    <property type="entry name" value="Homeodomain"/>
    <property type="match status" value="1"/>
</dbReference>
<dbReference type="PROSITE" id="PS50071">
    <property type="entry name" value="HOMEOBOX_2"/>
    <property type="match status" value="1"/>
</dbReference>
<sequence length="557" mass="61798">MPLTNQFGADRVALRRIFLAARRSVEKRAEYSPSVTCESPALDIPALSLPVPESLVPRLLQRGVDYVSAETISGILCRALLRLKNMFEANYKLRCQRLRSEAAFFHDTTFLANLLSAYSIPYHKATRHWTAYIVEDYIPRLLRARSEYKRRSLNPKGSVQARPAFNHSAIPTLEQFFSKNPFPSRLEKFELASTCKMEYRQIHVWFQNRRSRLRKEGKELKKPERKGVLPEEVEHRVTEIFFPSEQGEEADDDDDDDDTSLGGSPSTLSPSRPSTLLNVPAPAHAYPAPYPPVCAEDPFPLDSRRPPFELPWLRTPAPQSAVPKPSVDLDSLVSLLSKMTLVDHHTEVASTPPFASGCKATTPCAIGFVTPCVRAPHPALVRKSRGVPRSTWCSPMLLSGPHIVASNLFPAPEPQRSSCADAPPPSTLAAADGVPSVRRKRALPRRVPKHPPSSRFALDMHNTERPGPQFTQDARRISSLTSSASSSSGSDVESALPTPELSTSELPPFKEFLSFTSIPDDFSWLADSASLPWDPLGFDVDTKPRSVAVQPSTHVVF</sequence>
<organism evidence="9 10">
    <name type="scientific">Trametes coccinea (strain BRFM310)</name>
    <name type="common">Pycnoporus coccineus</name>
    <dbReference type="NCBI Taxonomy" id="1353009"/>
    <lineage>
        <taxon>Eukaryota</taxon>
        <taxon>Fungi</taxon>
        <taxon>Dikarya</taxon>
        <taxon>Basidiomycota</taxon>
        <taxon>Agaricomycotina</taxon>
        <taxon>Agaricomycetes</taxon>
        <taxon>Polyporales</taxon>
        <taxon>Polyporaceae</taxon>
        <taxon>Trametes</taxon>
    </lineage>
</organism>
<dbReference type="SUPFAM" id="SSF46689">
    <property type="entry name" value="Homeodomain-like"/>
    <property type="match status" value="1"/>
</dbReference>
<feature type="region of interest" description="Disordered" evidence="7">
    <location>
        <begin position="240"/>
        <end position="280"/>
    </location>
</feature>
<dbReference type="InterPro" id="IPR001356">
    <property type="entry name" value="HD"/>
</dbReference>
<dbReference type="PANTHER" id="PTHR24339">
    <property type="entry name" value="HOMEOBOX PROTEIN EMX-RELATED"/>
    <property type="match status" value="1"/>
</dbReference>
<evidence type="ECO:0000256" key="3">
    <source>
        <dbReference type="ARBA" id="ARBA00023155"/>
    </source>
</evidence>
<keyword evidence="4 5" id="KW-0539">Nucleus</keyword>
<dbReference type="EMBL" id="KZ084101">
    <property type="protein sequence ID" value="OSD03248.1"/>
    <property type="molecule type" value="Genomic_DNA"/>
</dbReference>
<evidence type="ECO:0000256" key="1">
    <source>
        <dbReference type="ARBA" id="ARBA00004123"/>
    </source>
</evidence>
<dbReference type="InterPro" id="IPR050877">
    <property type="entry name" value="EMX-VAX-Noto_Homeobox_TFs"/>
</dbReference>
<feature type="compositionally biased region" description="Low complexity" evidence="7">
    <location>
        <begin position="260"/>
        <end position="280"/>
    </location>
</feature>
<reference evidence="9 10" key="1">
    <citation type="journal article" date="2015" name="Biotechnol. Biofuels">
        <title>Enhanced degradation of softwood versus hardwood by the white-rot fungus Pycnoporus coccineus.</title>
        <authorList>
            <person name="Couturier M."/>
            <person name="Navarro D."/>
            <person name="Chevret D."/>
            <person name="Henrissat B."/>
            <person name="Piumi F."/>
            <person name="Ruiz-Duenas F.J."/>
            <person name="Martinez A.T."/>
            <person name="Grigoriev I.V."/>
            <person name="Riley R."/>
            <person name="Lipzen A."/>
            <person name="Berrin J.G."/>
            <person name="Master E.R."/>
            <person name="Rosso M.N."/>
        </authorList>
    </citation>
    <scope>NUCLEOTIDE SEQUENCE [LARGE SCALE GENOMIC DNA]</scope>
    <source>
        <strain evidence="9 10">BRFM310</strain>
    </source>
</reference>
<evidence type="ECO:0000256" key="6">
    <source>
        <dbReference type="RuleBase" id="RU000682"/>
    </source>
</evidence>
<feature type="domain" description="Homeobox" evidence="8">
    <location>
        <begin position="156"/>
        <end position="216"/>
    </location>
</feature>
<feature type="compositionally biased region" description="Low complexity" evidence="7">
    <location>
        <begin position="478"/>
        <end position="494"/>
    </location>
</feature>
<name>A0A1Y2IQ65_TRAC3</name>
<keyword evidence="2 5" id="KW-0238">DNA-binding</keyword>
<evidence type="ECO:0000256" key="5">
    <source>
        <dbReference type="PROSITE-ProRule" id="PRU00108"/>
    </source>
</evidence>
<evidence type="ECO:0000259" key="8">
    <source>
        <dbReference type="PROSITE" id="PS50071"/>
    </source>
</evidence>
<evidence type="ECO:0000256" key="4">
    <source>
        <dbReference type="ARBA" id="ARBA00023242"/>
    </source>
</evidence>
<dbReference type="OrthoDB" id="6159439at2759"/>
<dbReference type="CDD" id="cd00086">
    <property type="entry name" value="homeodomain"/>
    <property type="match status" value="1"/>
</dbReference>
<feature type="region of interest" description="Disordered" evidence="7">
    <location>
        <begin position="413"/>
        <end position="503"/>
    </location>
</feature>
<protein>
    <submittedName>
        <fullName evidence="9">A mating type homeodomain transcription factor</fullName>
    </submittedName>
</protein>
<dbReference type="Proteomes" id="UP000193067">
    <property type="component" value="Unassembled WGS sequence"/>
</dbReference>
<dbReference type="STRING" id="1353009.A0A1Y2IQ65"/>
<keyword evidence="3 5" id="KW-0371">Homeobox</keyword>
<feature type="DNA-binding region" description="Homeobox" evidence="5">
    <location>
        <begin position="158"/>
        <end position="217"/>
    </location>
</feature>
<evidence type="ECO:0000256" key="2">
    <source>
        <dbReference type="ARBA" id="ARBA00023125"/>
    </source>
</evidence>
<feature type="compositionally biased region" description="Basic residues" evidence="7">
    <location>
        <begin position="437"/>
        <end position="449"/>
    </location>
</feature>
<dbReference type="Gene3D" id="1.10.10.60">
    <property type="entry name" value="Homeodomain-like"/>
    <property type="match status" value="1"/>
</dbReference>
<feature type="compositionally biased region" description="Acidic residues" evidence="7">
    <location>
        <begin position="246"/>
        <end position="259"/>
    </location>
</feature>
<comment type="subcellular location">
    <subcellularLocation>
        <location evidence="1 5 6">Nucleus</location>
    </subcellularLocation>
</comment>